<dbReference type="SMR" id="A0A1I7SFH5"/>
<evidence type="ECO:0000313" key="4">
    <source>
        <dbReference type="EMBL" id="CAD5207696.1"/>
    </source>
</evidence>
<evidence type="ECO:0000313" key="7">
    <source>
        <dbReference type="Proteomes" id="UP000659654"/>
    </source>
</evidence>
<evidence type="ECO:0000313" key="8">
    <source>
        <dbReference type="WBParaSite" id="BXY_1178700.1"/>
    </source>
</evidence>
<keyword evidence="2" id="KW-1015">Disulfide bond</keyword>
<name>A0A1I7SFH5_BURXY</name>
<dbReference type="AlphaFoldDB" id="A0A1I7SFH5"/>
<feature type="chain" id="PRO_5035399891" evidence="3">
    <location>
        <begin position="20"/>
        <end position="94"/>
    </location>
</feature>
<dbReference type="InterPro" id="IPR031098">
    <property type="entry name" value="Crust_neurohorm"/>
</dbReference>
<feature type="signal peptide" evidence="3">
    <location>
        <begin position="1"/>
        <end position="19"/>
    </location>
</feature>
<reference evidence="8" key="1">
    <citation type="submission" date="2016-11" db="UniProtKB">
        <authorList>
            <consortium name="WormBaseParasite"/>
        </authorList>
    </citation>
    <scope>IDENTIFICATION</scope>
</reference>
<gene>
    <name evidence="4" type="ORF">BXYJ_LOCUS54</name>
</gene>
<dbReference type="Proteomes" id="UP000095284">
    <property type="component" value="Unplaced"/>
</dbReference>
<comment type="similarity">
    <text evidence="1">Belongs to the arthropod CHH/MIH/GIH/VIH hormone family.</text>
</comment>
<protein>
    <submittedName>
        <fullName evidence="4">(pine wood nematode) hypothetical protein</fullName>
    </submittedName>
</protein>
<reference evidence="5" key="2">
    <citation type="submission" date="2020-08" db="EMBL/GenBank/DDBJ databases">
        <authorList>
            <person name="Kikuchi T."/>
        </authorList>
    </citation>
    <scope>NUCLEOTIDE SEQUENCE</scope>
    <source>
        <strain evidence="4">Ka4C1</strain>
    </source>
</reference>
<dbReference type="EMBL" id="CAJFCV020000001">
    <property type="protein sequence ID" value="CAG9079023.1"/>
    <property type="molecule type" value="Genomic_DNA"/>
</dbReference>
<organism evidence="6 8">
    <name type="scientific">Bursaphelenchus xylophilus</name>
    <name type="common">Pinewood nematode worm</name>
    <name type="synonym">Aphelenchoides xylophilus</name>
    <dbReference type="NCBI Taxonomy" id="6326"/>
    <lineage>
        <taxon>Eukaryota</taxon>
        <taxon>Metazoa</taxon>
        <taxon>Ecdysozoa</taxon>
        <taxon>Nematoda</taxon>
        <taxon>Chromadorea</taxon>
        <taxon>Rhabditida</taxon>
        <taxon>Tylenchina</taxon>
        <taxon>Tylenchomorpha</taxon>
        <taxon>Aphelenchoidea</taxon>
        <taxon>Aphelenchoididae</taxon>
        <taxon>Bursaphelenchus</taxon>
    </lineage>
</organism>
<feature type="disulfide bond" evidence="2">
    <location>
        <begin position="53"/>
        <end position="70"/>
    </location>
</feature>
<dbReference type="Pfam" id="PF01147">
    <property type="entry name" value="Crust_neurohorm"/>
    <property type="match status" value="1"/>
</dbReference>
<proteinExistence type="inferred from homology"/>
<dbReference type="Proteomes" id="UP000659654">
    <property type="component" value="Unassembled WGS sequence"/>
</dbReference>
<accession>A0A1I7SFH5</accession>
<dbReference type="Proteomes" id="UP000582659">
    <property type="component" value="Unassembled WGS sequence"/>
</dbReference>
<dbReference type="WBParaSite" id="BXY_1178700.1">
    <property type="protein sequence ID" value="BXY_1178700.1"/>
    <property type="gene ID" value="BXY_1178700"/>
</dbReference>
<evidence type="ECO:0000256" key="3">
    <source>
        <dbReference type="SAM" id="SignalP"/>
    </source>
</evidence>
<evidence type="ECO:0000256" key="1">
    <source>
        <dbReference type="ARBA" id="ARBA00005447"/>
    </source>
</evidence>
<dbReference type="Gene3D" id="1.10.2010.10">
    <property type="entry name" value="Crustacean CHH/MIH/GIH neurohormone"/>
    <property type="match status" value="1"/>
</dbReference>
<dbReference type="InterPro" id="IPR035957">
    <property type="entry name" value="Crust_neurohorm_sf"/>
</dbReference>
<dbReference type="SUPFAM" id="SSF81778">
    <property type="entry name" value="Crustacean CHH/MIH/GIH neurohormone"/>
    <property type="match status" value="1"/>
</dbReference>
<dbReference type="EMBL" id="CAJFDI010000001">
    <property type="protein sequence ID" value="CAD5207696.1"/>
    <property type="molecule type" value="Genomic_DNA"/>
</dbReference>
<keyword evidence="3" id="KW-0732">Signal</keyword>
<keyword evidence="7" id="KW-1185">Reference proteome</keyword>
<evidence type="ECO:0000313" key="5">
    <source>
        <dbReference type="EMBL" id="CAG9079023.1"/>
    </source>
</evidence>
<sequence length="94" mass="10852">MDFKLIALFLAICFAGAVAIEIKLPEPEPIELQEECKDKFEEQRVHELLERTCVSCAQLFKEEDDFHANCRANCYKNSHMTKCILAADPAKYRQ</sequence>
<feature type="disulfide bond" evidence="2">
    <location>
        <begin position="56"/>
        <end position="83"/>
    </location>
</feature>
<feature type="disulfide bond" evidence="2">
    <location>
        <begin position="36"/>
        <end position="74"/>
    </location>
</feature>
<evidence type="ECO:0000313" key="6">
    <source>
        <dbReference type="Proteomes" id="UP000095284"/>
    </source>
</evidence>
<evidence type="ECO:0000256" key="2">
    <source>
        <dbReference type="PIRSR" id="PIRSR631098-51"/>
    </source>
</evidence>